<name>A0A7X6R137_9NOCA</name>
<feature type="region of interest" description="Disordered" evidence="1">
    <location>
        <begin position="85"/>
        <end position="115"/>
    </location>
</feature>
<evidence type="ECO:0000313" key="2">
    <source>
        <dbReference type="EMBL" id="NKY24939.1"/>
    </source>
</evidence>
<reference evidence="2 3" key="1">
    <citation type="submission" date="2020-04" db="EMBL/GenBank/DDBJ databases">
        <title>MicrobeNet Type strains.</title>
        <authorList>
            <person name="Nicholson A.C."/>
        </authorList>
    </citation>
    <scope>NUCLEOTIDE SEQUENCE [LARGE SCALE GENOMIC DNA]</scope>
    <source>
        <strain evidence="2 3">DSM 44956</strain>
    </source>
</reference>
<protein>
    <recommendedName>
        <fullName evidence="4">HTH-like domain-containing protein</fullName>
    </recommendedName>
</protein>
<sequence>MRKLWRAACRAGHNLGRDQVARLMRLAGIDGVVRGRRTTITTERDRDRPARHPDLAGAACRIAHRVRCGRDRGCSSCDRSGLRAGWRSGNRVHRSGSTPRDGPDPSTTCTAALRQ</sequence>
<dbReference type="EMBL" id="JAAXOS010000001">
    <property type="protein sequence ID" value="NKY24939.1"/>
    <property type="molecule type" value="Genomic_DNA"/>
</dbReference>
<keyword evidence="3" id="KW-1185">Reference proteome</keyword>
<accession>A0A7X6R137</accession>
<organism evidence="2 3">
    <name type="scientific">Nocardia gamkensis</name>
    <dbReference type="NCBI Taxonomy" id="352869"/>
    <lineage>
        <taxon>Bacteria</taxon>
        <taxon>Bacillati</taxon>
        <taxon>Actinomycetota</taxon>
        <taxon>Actinomycetes</taxon>
        <taxon>Mycobacteriales</taxon>
        <taxon>Nocardiaceae</taxon>
        <taxon>Nocardia</taxon>
    </lineage>
</organism>
<dbReference type="Proteomes" id="UP000540698">
    <property type="component" value="Unassembled WGS sequence"/>
</dbReference>
<feature type="compositionally biased region" description="Polar residues" evidence="1">
    <location>
        <begin position="105"/>
        <end position="115"/>
    </location>
</feature>
<comment type="caution">
    <text evidence="2">The sequence shown here is derived from an EMBL/GenBank/DDBJ whole genome shotgun (WGS) entry which is preliminary data.</text>
</comment>
<proteinExistence type="predicted"/>
<evidence type="ECO:0008006" key="4">
    <source>
        <dbReference type="Google" id="ProtNLM"/>
    </source>
</evidence>
<evidence type="ECO:0000256" key="1">
    <source>
        <dbReference type="SAM" id="MobiDB-lite"/>
    </source>
</evidence>
<evidence type="ECO:0000313" key="3">
    <source>
        <dbReference type="Proteomes" id="UP000540698"/>
    </source>
</evidence>
<dbReference type="AlphaFoldDB" id="A0A7X6R137"/>
<gene>
    <name evidence="2" type="ORF">HGB38_01610</name>
</gene>